<accession>A0A7I8E2C1</accession>
<evidence type="ECO:0000313" key="1">
    <source>
        <dbReference type="EMBL" id="BCL59092.1"/>
    </source>
</evidence>
<dbReference type="RefSeq" id="WP_146137612.1">
    <property type="nucleotide sequence ID" value="NZ_AP024085.1"/>
</dbReference>
<protein>
    <recommendedName>
        <fullName evidence="3">LysR substrate-binding domain-containing protein</fullName>
    </recommendedName>
</protein>
<dbReference type="AlphaFoldDB" id="A0A7I8E2C1"/>
<name>A0A7I8E2C1_9FIRM</name>
<dbReference type="EMBL" id="AP024085">
    <property type="protein sequence ID" value="BCL59092.1"/>
    <property type="molecule type" value="Genomic_DNA"/>
</dbReference>
<evidence type="ECO:0008006" key="3">
    <source>
        <dbReference type="Google" id="ProtNLM"/>
    </source>
</evidence>
<organism evidence="1 2">
    <name type="scientific">Faecalibacillus intestinalis</name>
    <dbReference type="NCBI Taxonomy" id="1982626"/>
    <lineage>
        <taxon>Bacteria</taxon>
        <taxon>Bacillati</taxon>
        <taxon>Bacillota</taxon>
        <taxon>Erysipelotrichia</taxon>
        <taxon>Erysipelotrichales</taxon>
        <taxon>Coprobacillaceae</taxon>
        <taxon>Faecalibacillus</taxon>
    </lineage>
</organism>
<dbReference type="KEGG" id="fit:Fi14EGH31_28040"/>
<gene>
    <name evidence="1" type="ORF">Fi14EGH31_28040</name>
</gene>
<evidence type="ECO:0000313" key="2">
    <source>
        <dbReference type="Proteomes" id="UP000593842"/>
    </source>
</evidence>
<proteinExistence type="predicted"/>
<dbReference type="GeneID" id="70581235"/>
<reference evidence="2" key="1">
    <citation type="submission" date="2020-09" db="EMBL/GenBank/DDBJ databases">
        <title>Complete genome sequencing of Faecalibacillus intestinalis strain 14EGH31.</title>
        <authorList>
            <person name="Sakamoto M."/>
            <person name="Murakami T."/>
            <person name="Mori H."/>
        </authorList>
    </citation>
    <scope>NUCLEOTIDE SEQUENCE [LARGE SCALE GENOMIC DNA]</scope>
    <source>
        <strain evidence="2">14EGH31</strain>
    </source>
</reference>
<dbReference type="Proteomes" id="UP000593842">
    <property type="component" value="Chromosome"/>
</dbReference>
<sequence>MIKKLLTFCYWESEELYFSLPSNNLLINKKELSFKDLDGQTMLLYKNIGFWKERVLKHMPHTHFIIENNRHDFLKLLDHSDFVCFTTDLAIEEGILKNRVIKEISNPEALVPFYICCLEKNNKKYQYLFK</sequence>